<feature type="region of interest" description="Disordered" evidence="1">
    <location>
        <begin position="471"/>
        <end position="495"/>
    </location>
</feature>
<feature type="compositionally biased region" description="Basic residues" evidence="1">
    <location>
        <begin position="185"/>
        <end position="199"/>
    </location>
</feature>
<comment type="caution">
    <text evidence="3">The sequence shown here is derived from an EMBL/GenBank/DDBJ whole genome shotgun (WGS) entry which is preliminary data.</text>
</comment>
<feature type="compositionally biased region" description="Polar residues" evidence="1">
    <location>
        <begin position="283"/>
        <end position="292"/>
    </location>
</feature>
<proteinExistence type="predicted"/>
<gene>
    <name evidence="3" type="ORF">TWF694_006647</name>
</gene>
<keyword evidence="2" id="KW-0472">Membrane</keyword>
<feature type="compositionally biased region" description="Basic and acidic residues" evidence="1">
    <location>
        <begin position="471"/>
        <end position="480"/>
    </location>
</feature>
<feature type="region of interest" description="Disordered" evidence="1">
    <location>
        <begin position="62"/>
        <end position="98"/>
    </location>
</feature>
<feature type="compositionally biased region" description="Polar residues" evidence="1">
    <location>
        <begin position="1497"/>
        <end position="1509"/>
    </location>
</feature>
<name>A0AAV9XSG9_9PEZI</name>
<feature type="compositionally biased region" description="Polar residues" evidence="1">
    <location>
        <begin position="481"/>
        <end position="495"/>
    </location>
</feature>
<feature type="transmembrane region" description="Helical" evidence="2">
    <location>
        <begin position="849"/>
        <end position="868"/>
    </location>
</feature>
<feature type="transmembrane region" description="Helical" evidence="2">
    <location>
        <begin position="824"/>
        <end position="843"/>
    </location>
</feature>
<keyword evidence="2" id="KW-1133">Transmembrane helix</keyword>
<feature type="region of interest" description="Disordered" evidence="1">
    <location>
        <begin position="1"/>
        <end position="29"/>
    </location>
</feature>
<feature type="region of interest" description="Disordered" evidence="1">
    <location>
        <begin position="271"/>
        <end position="292"/>
    </location>
</feature>
<feature type="compositionally biased region" description="Pro residues" evidence="1">
    <location>
        <begin position="1254"/>
        <end position="1271"/>
    </location>
</feature>
<feature type="compositionally biased region" description="Polar residues" evidence="1">
    <location>
        <begin position="1335"/>
        <end position="1350"/>
    </location>
</feature>
<feature type="transmembrane region" description="Helical" evidence="2">
    <location>
        <begin position="880"/>
        <end position="902"/>
    </location>
</feature>
<organism evidence="3 4">
    <name type="scientific">Orbilia ellipsospora</name>
    <dbReference type="NCBI Taxonomy" id="2528407"/>
    <lineage>
        <taxon>Eukaryota</taxon>
        <taxon>Fungi</taxon>
        <taxon>Dikarya</taxon>
        <taxon>Ascomycota</taxon>
        <taxon>Pezizomycotina</taxon>
        <taxon>Orbiliomycetes</taxon>
        <taxon>Orbiliales</taxon>
        <taxon>Orbiliaceae</taxon>
        <taxon>Orbilia</taxon>
    </lineage>
</organism>
<sequence>MGAQESPKLKSRKSKARSNGIRPGAGGRANVECRILANRKRCSNLVSLCDFASFPKTDKVKRRNTEGDLGDRGSQGSVYPSPSILRSRQQKGRGDKKGYDIGGGVEETAWSLNQAVKEGVGAIKSFVEQNIREIRQQLGEIEYTYHGDGDVVPGRFQKSEVLDSIVQENAPPQIIHSKENSAKSAKSHKIKSRTPRAKGTRNISPLEDELGHPRIEVSAIRAEVAFRGHGGSPTSFTVSTKDVESPIVPKEEIFNQIGTVVLGDRNNHPLTPAQLSEPPGLNLRTSQNSLDSPWSRTTQFWRRVNASPDRTLAENPNLLSPIDPEYFGSPKLKSKGRRVRLPQLEKGKTPLGGPPNIPPGIGSAHQSSNRVGSFNRIREYEPYGLITISRSPESSIGMSVVFACVAASFFMLYYVVFGANNKNKKRKGIVGKKGAWGSIISDLKSSGSRRTYSPRRLVKWLHERIPEAERLGIDSPRMSEKSSTNSGTPKGVSSITSSASLGKLCGSGTSCAKRLSQSSISPFSFDHLGKSPKMPSSSDMRQPIRENSAGTSMDLLLHVPSTWDAADWRRFVSIPGSLSWCPDTNIKTCIAEELKNDDKAIAKILADIDRSLKYFEKALKQQIKNFNSEIAIKTPGLFSHSLYWLTGILGSSSPLLDSFFKASEKRIGQIRQLLPGVPETLSNASAFSFYAQHKFWNMLGELFPPLHKLLPPNEFDHANILKKLWMSFWAVEKYQHGLFTLWIISRFWGVQIWVYALHLPLYITPVYRRYYGEDIKIAQHSGSMHSRANYAHLRCLRLMLAWLDLEFIERFRIPIWTIYNARPIFINACWTFCQIFNWCVSLPTIEYHVAWLILTGQILMPFNVWNGIKIFWDEFFHLPITIATHMVFWPCFALPVAAIFYFQKALKWVLQQVYRLVGPILSPLLEPLVRCYKWTKRVLKSPRPLFPSTPGGKHYMTPGGRRYVLPKQLYQELDTNKAAERNFLDSWDYHRARIDRLRMCETEMKRNSKILQNNCSGLEEIIAKKEIQRHEWLLSGVAKQLKKELRKAEDARSNLKKSRRAVTGFQGHFDTGIGDLRIFSRDSFRGDSVFKGKDPVQSRFLVEEELRDMQIIIKGDLPAEAVSKDQGPGDEDAHKKKGYDKDDEDTDEDTHPPGNGRLKDGSGEQPLPPHPPGGSSGRPERDGKGKGAGGSSSPVELPQGAPSRPIDKEKSNQSRNNQASTKGGPESSSKVKTTGVLKPSASHGVSDDDHKPLSFPPKAPSQPRPTRPPPFASSRLTPYQEKPSHHELKFKSQLPTIREENPKESIVNPQVVGGPSKSGPYVYGTKNKTEKFDSSETNTSAENNQAATSKTQREHQSSRPPAFDMQPSPTPYVESAPVSRLDTMQPVQPFVNAPSTSEEKRFKATLNPVPSKSNHGHMGEDLSPVIQPHPSNAIGNLSENRSLGLQPSSDRSTGSVEIRKAGVTENRMLLPIRSNHPTEVGFLNMERLNPSKLPEQKLSTAKPLQNLATKSKGKLSHISSTDFRPDVSDSLANDQVGTQESRNKLGVIENKNISTNNWGNRRPGELVARVAAEIARKEERQHSSQGIKPQHPVPSWRIFESSNLETEASEKPEMFSSSTEPPGSSSKNVKKGRERNDKTSSSVAEEFRHIENYLVPENPSMRKNYFWPEQRRL</sequence>
<keyword evidence="2" id="KW-0812">Transmembrane</keyword>
<evidence type="ECO:0000256" key="2">
    <source>
        <dbReference type="SAM" id="Phobius"/>
    </source>
</evidence>
<feature type="region of interest" description="Disordered" evidence="1">
    <location>
        <begin position="344"/>
        <end position="368"/>
    </location>
</feature>
<evidence type="ECO:0000313" key="3">
    <source>
        <dbReference type="EMBL" id="KAK6542703.1"/>
    </source>
</evidence>
<feature type="region of interest" description="Disordered" evidence="1">
    <location>
        <begin position="1118"/>
        <end position="1456"/>
    </location>
</feature>
<feature type="transmembrane region" description="Helical" evidence="2">
    <location>
        <begin position="396"/>
        <end position="417"/>
    </location>
</feature>
<feature type="compositionally biased region" description="Polar residues" evidence="1">
    <location>
        <begin position="1429"/>
        <end position="1455"/>
    </location>
</feature>
<accession>A0AAV9XSG9</accession>
<reference evidence="3 4" key="1">
    <citation type="submission" date="2019-10" db="EMBL/GenBank/DDBJ databases">
        <authorList>
            <person name="Palmer J.M."/>
        </authorList>
    </citation>
    <scope>NUCLEOTIDE SEQUENCE [LARGE SCALE GENOMIC DNA]</scope>
    <source>
        <strain evidence="3 4">TWF694</strain>
    </source>
</reference>
<evidence type="ECO:0000313" key="4">
    <source>
        <dbReference type="Proteomes" id="UP001365542"/>
    </source>
</evidence>
<feature type="region of interest" description="Disordered" evidence="1">
    <location>
        <begin position="1603"/>
        <end position="1645"/>
    </location>
</feature>
<protein>
    <submittedName>
        <fullName evidence="3">Uncharacterized protein</fullName>
    </submittedName>
</protein>
<feature type="region of interest" description="Disordered" evidence="1">
    <location>
        <begin position="1493"/>
        <end position="1538"/>
    </location>
</feature>
<dbReference type="EMBL" id="JAVHJO010000002">
    <property type="protein sequence ID" value="KAK6542703.1"/>
    <property type="molecule type" value="Genomic_DNA"/>
</dbReference>
<keyword evidence="4" id="KW-1185">Reference proteome</keyword>
<feature type="region of interest" description="Disordered" evidence="1">
    <location>
        <begin position="1577"/>
        <end position="1596"/>
    </location>
</feature>
<feature type="region of interest" description="Disordered" evidence="1">
    <location>
        <begin position="172"/>
        <end position="206"/>
    </location>
</feature>
<evidence type="ECO:0000256" key="1">
    <source>
        <dbReference type="SAM" id="MobiDB-lite"/>
    </source>
</evidence>
<feature type="compositionally biased region" description="Polar residues" evidence="1">
    <location>
        <begin position="74"/>
        <end position="87"/>
    </location>
</feature>
<dbReference type="Proteomes" id="UP001365542">
    <property type="component" value="Unassembled WGS sequence"/>
</dbReference>
<feature type="compositionally biased region" description="Polar residues" evidence="1">
    <location>
        <begin position="1213"/>
        <end position="1232"/>
    </location>
</feature>
<feature type="compositionally biased region" description="Low complexity" evidence="1">
    <location>
        <begin position="1616"/>
        <end position="1626"/>
    </location>
</feature>